<keyword evidence="1" id="KW-0472">Membrane</keyword>
<dbReference type="EMBL" id="JAXHPL010000047">
    <property type="protein sequence ID" value="MDY6487325.1"/>
    <property type="molecule type" value="Genomic_DNA"/>
</dbReference>
<accession>A0A6L6GD18</accession>
<feature type="transmembrane region" description="Helical" evidence="1">
    <location>
        <begin position="29"/>
        <end position="59"/>
    </location>
</feature>
<dbReference type="EMBL" id="WLYL01000004">
    <property type="protein sequence ID" value="MTD10267.1"/>
    <property type="molecule type" value="Genomic_DNA"/>
</dbReference>
<feature type="transmembrane region" description="Helical" evidence="1">
    <location>
        <begin position="98"/>
        <end position="119"/>
    </location>
</feature>
<comment type="caution">
    <text evidence="3">The sequence shown here is derived from an EMBL/GenBank/DDBJ whole genome shotgun (WGS) entry which is preliminary data.</text>
</comment>
<keyword evidence="1" id="KW-0812">Transmembrane</keyword>
<proteinExistence type="predicted"/>
<protein>
    <submittedName>
        <fullName evidence="3">Uncharacterized protein</fullName>
    </submittedName>
</protein>
<feature type="transmembrane region" description="Helical" evidence="1">
    <location>
        <begin position="71"/>
        <end position="92"/>
    </location>
</feature>
<keyword evidence="1" id="KW-1133">Transmembrane helix</keyword>
<evidence type="ECO:0000313" key="4">
    <source>
        <dbReference type="Proteomes" id="UP000473854"/>
    </source>
</evidence>
<reference evidence="3 4" key="1">
    <citation type="submission" date="2019-11" db="EMBL/GenBank/DDBJ databases">
        <authorList>
            <person name="An D."/>
        </authorList>
    </citation>
    <scope>NUCLEOTIDE SEQUENCE [LARGE SCALE GENOMIC DNA]</scope>
    <source>
        <strain evidence="3 4">YIM 103518</strain>
    </source>
</reference>
<evidence type="ECO:0000256" key="1">
    <source>
        <dbReference type="SAM" id="Phobius"/>
    </source>
</evidence>
<evidence type="ECO:0000313" key="5">
    <source>
        <dbReference type="Proteomes" id="UP001278995"/>
    </source>
</evidence>
<gene>
    <name evidence="3" type="ORF">GIX10_02195</name>
    <name evidence="2" type="ORF">SKM51_09005</name>
</gene>
<dbReference type="Proteomes" id="UP000473854">
    <property type="component" value="Unassembled WGS sequence"/>
</dbReference>
<dbReference type="Proteomes" id="UP001278995">
    <property type="component" value="Unassembled WGS sequence"/>
</dbReference>
<sequence>MAKPDQEEMFDILEMQHKNQLKVDRAFKIVIPITAFLLCVICANFNVWSTIFTFVILWIAFYAVSVKRLSLGLWVAILCVYCLIDNILSYGTFKNPSFLRQFGTMFIFIGIFGVGRPYVDRWFLKK</sequence>
<evidence type="ECO:0000313" key="3">
    <source>
        <dbReference type="EMBL" id="MTD10267.1"/>
    </source>
</evidence>
<evidence type="ECO:0000313" key="2">
    <source>
        <dbReference type="EMBL" id="MDY6487325.1"/>
    </source>
</evidence>
<organism evidence="3 4">
    <name type="scientific">Acinetobacter faecalis</name>
    <dbReference type="NCBI Taxonomy" id="2665161"/>
    <lineage>
        <taxon>Bacteria</taxon>
        <taxon>Pseudomonadati</taxon>
        <taxon>Pseudomonadota</taxon>
        <taxon>Gammaproteobacteria</taxon>
        <taxon>Moraxellales</taxon>
        <taxon>Moraxellaceae</taxon>
        <taxon>Acinetobacter</taxon>
    </lineage>
</organism>
<name>A0A6L6GD18_9GAMM</name>
<dbReference type="RefSeq" id="WP_154771917.1">
    <property type="nucleotide sequence ID" value="NZ_JAXHPE010000005.1"/>
</dbReference>
<dbReference type="AlphaFoldDB" id="A0A6L6GD18"/>
<reference evidence="2 5" key="2">
    <citation type="submission" date="2023-11" db="EMBL/GenBank/DDBJ databases">
        <title>The common occurrence of Acinetobacte faecalis in cattle feces and its emended description.</title>
        <authorList>
            <person name="Kyselkova M."/>
            <person name="Xanthopoulou K."/>
            <person name="Shestivska V."/>
            <person name="Spanelova P."/>
            <person name="Maixnerova M."/>
            <person name="Higgins P.G."/>
            <person name="Nemec A."/>
        </authorList>
    </citation>
    <scope>NUCLEOTIDE SEQUENCE [LARGE SCALE GENOMIC DNA]</scope>
    <source>
        <strain evidence="2 5">ANC 7483</strain>
    </source>
</reference>